<dbReference type="PANTHER" id="PTHR24559">
    <property type="entry name" value="TRANSPOSON TY3-I GAG-POL POLYPROTEIN"/>
    <property type="match status" value="1"/>
</dbReference>
<dbReference type="Proteomes" id="UP001057375">
    <property type="component" value="Unassembled WGS sequence"/>
</dbReference>
<dbReference type="InterPro" id="IPR043502">
    <property type="entry name" value="DNA/RNA_pol_sf"/>
</dbReference>
<gene>
    <name evidence="1" type="ORF">ADUPG1_005287</name>
</gene>
<dbReference type="InterPro" id="IPR053134">
    <property type="entry name" value="RNA-dir_DNA_polymerase"/>
</dbReference>
<dbReference type="Gene3D" id="3.10.10.10">
    <property type="entry name" value="HIV Type 1 Reverse Transcriptase, subunit A, domain 1"/>
    <property type="match status" value="1"/>
</dbReference>
<comment type="caution">
    <text evidence="1">The sequence shown here is derived from an EMBL/GenBank/DDBJ whole genome shotgun (WGS) entry which is preliminary data.</text>
</comment>
<dbReference type="Gene3D" id="3.30.70.270">
    <property type="match status" value="1"/>
</dbReference>
<name>A0ABQ5KAK0_9EUKA</name>
<evidence type="ECO:0008006" key="3">
    <source>
        <dbReference type="Google" id="ProtNLM"/>
    </source>
</evidence>
<dbReference type="EMBL" id="BQXS01008389">
    <property type="protein sequence ID" value="GKT29571.1"/>
    <property type="molecule type" value="Genomic_DNA"/>
</dbReference>
<dbReference type="PANTHER" id="PTHR24559:SF444">
    <property type="entry name" value="REVERSE TRANSCRIPTASE DOMAIN-CONTAINING PROTEIN"/>
    <property type="match status" value="1"/>
</dbReference>
<accession>A0ABQ5KAK0</accession>
<organism evidence="1 2">
    <name type="scientific">Aduncisulcus paluster</name>
    <dbReference type="NCBI Taxonomy" id="2918883"/>
    <lineage>
        <taxon>Eukaryota</taxon>
        <taxon>Metamonada</taxon>
        <taxon>Carpediemonas-like organisms</taxon>
        <taxon>Aduncisulcus</taxon>
    </lineage>
</organism>
<keyword evidence="2" id="KW-1185">Reference proteome</keyword>
<protein>
    <recommendedName>
        <fullName evidence="3">Reverse transcriptase</fullName>
    </recommendedName>
</protein>
<feature type="non-terminal residue" evidence="1">
    <location>
        <position position="164"/>
    </location>
</feature>
<evidence type="ECO:0000313" key="2">
    <source>
        <dbReference type="Proteomes" id="UP001057375"/>
    </source>
</evidence>
<evidence type="ECO:0000313" key="1">
    <source>
        <dbReference type="EMBL" id="GKT29571.1"/>
    </source>
</evidence>
<proteinExistence type="predicted"/>
<sequence length="164" mass="18884">MEEVLISRDEREHVEIIAEEDILSGRRNFSDTIKVDPELRIQVKEILDDYWEGVDVNEPAKVPPLVLRTIDDAKIAAENPRPIPHKRRAFVESHIKELLDKGFIRVSESPFAAPIHVVPKGKDKWRMVVDYRKLNENLVSDSYPLPRTDVLFASLLGHCYYAAL</sequence>
<dbReference type="SUPFAM" id="SSF56672">
    <property type="entry name" value="DNA/RNA polymerases"/>
    <property type="match status" value="1"/>
</dbReference>
<dbReference type="InterPro" id="IPR043128">
    <property type="entry name" value="Rev_trsase/Diguanyl_cyclase"/>
</dbReference>
<reference evidence="1" key="1">
    <citation type="submission" date="2022-03" db="EMBL/GenBank/DDBJ databases">
        <title>Draft genome sequence of Aduncisulcus paluster, a free-living microaerophilic Fornicata.</title>
        <authorList>
            <person name="Yuyama I."/>
            <person name="Kume K."/>
            <person name="Tamura T."/>
            <person name="Inagaki Y."/>
            <person name="Hashimoto T."/>
        </authorList>
    </citation>
    <scope>NUCLEOTIDE SEQUENCE</scope>
    <source>
        <strain evidence="1">NY0171</strain>
    </source>
</reference>